<dbReference type="STRING" id="5539.A0A3E2HM33"/>
<feature type="non-terminal residue" evidence="2">
    <location>
        <position position="1"/>
    </location>
</feature>
<gene>
    <name evidence="2" type="ORF">B7463_g1852</name>
</gene>
<dbReference type="AlphaFoldDB" id="A0A3E2HM33"/>
<evidence type="ECO:0000256" key="1">
    <source>
        <dbReference type="SAM" id="MobiDB-lite"/>
    </source>
</evidence>
<accession>A0A3E2HM33</accession>
<reference evidence="2 3" key="1">
    <citation type="submission" date="2018-05" db="EMBL/GenBank/DDBJ databases">
        <title>Draft genome sequence of Scytalidium lignicola DSM 105466, a ubiquitous saprotrophic fungus.</title>
        <authorList>
            <person name="Buettner E."/>
            <person name="Gebauer A.M."/>
            <person name="Hofrichter M."/>
            <person name="Liers C."/>
            <person name="Kellner H."/>
        </authorList>
    </citation>
    <scope>NUCLEOTIDE SEQUENCE [LARGE SCALE GENOMIC DNA]</scope>
    <source>
        <strain evidence="2 3">DSM 105466</strain>
    </source>
</reference>
<dbReference type="OMA" id="EANNINC"/>
<feature type="region of interest" description="Disordered" evidence="1">
    <location>
        <begin position="320"/>
        <end position="358"/>
    </location>
</feature>
<evidence type="ECO:0000313" key="3">
    <source>
        <dbReference type="Proteomes" id="UP000258309"/>
    </source>
</evidence>
<protein>
    <submittedName>
        <fullName evidence="2">Uncharacterized protein</fullName>
    </submittedName>
</protein>
<dbReference type="Proteomes" id="UP000258309">
    <property type="component" value="Unassembled WGS sequence"/>
</dbReference>
<keyword evidence="3" id="KW-1185">Reference proteome</keyword>
<name>A0A3E2HM33_SCYLI</name>
<sequence length="820" mass="91230">MGSLKSRAARSQPVVKGKLNARYYRPRRTSFRHIQTKPAPEQEKYLEHGNQQDFIYKESIQLEIKNRLAKGPFYSSTSVCLEESPKTFAKAIISTSYYTQTGTRCRELDTSLNNISKAYATLDQHRALRVILKKKKDRAISPPFDVSSIEGISDVGRINGSRTSSPVPATPQSPPQCEELVAHKPDSDISNAELVSKTLDIYPTISASIVSPQPNITPSISQFDSAVLKKLSAESIVTNTSDPDRLDDNKIIESNFKTDMDYLGVALDDTKLSVNRDDWFDSLEWNSSLAVATLSDDSPEPLTITPQKVTYTTVGSLVDPNSAPRFSAPNRVQREREVSGRKSYGTSSTHNSHESYYQPKDPFALQSATRYAEHLARNADSFYQNTPLKAPSSITSHTTEQYLSVNHLQTPLRIQSGSAQQARFKNMQRLSATPTLTKQLFGRHDHSLIENMEKELGRSGSLYGIRNSHTAGKSDYSSSSFQDTVREDILNFEYNLRPQFPTIGNQSSNTIKHPISNNMVNNKYINLTKSEHENHNSPSCSSDLLSTTALKSSLNSATYQYSTDYRSAIDSTKSLIQSHLSGYPQPLTAGPPGRRQYVRGLSNNIHSRNTSVSTPVPSTNVRKQQGLAISLPALEVVDSKRALDTLPIPLASKYFPYGLPGDMSGKFKPLSVTIRKQIEQSSAENIELYERNDDLKKAREIDEWFYSGQIRLSMTADDYIQDMENFQKVSQWRSINGLLGLADKSTEKKPLTLGELNRITVADSAAPFLDAAFGTLLSSAYRIPSSAGTLSNFRPALPNQIDFGEGGNSSFFSKDYRMSF</sequence>
<organism evidence="2 3">
    <name type="scientific">Scytalidium lignicola</name>
    <name type="common">Hyphomycete</name>
    <dbReference type="NCBI Taxonomy" id="5539"/>
    <lineage>
        <taxon>Eukaryota</taxon>
        <taxon>Fungi</taxon>
        <taxon>Dikarya</taxon>
        <taxon>Ascomycota</taxon>
        <taxon>Pezizomycotina</taxon>
        <taxon>Leotiomycetes</taxon>
        <taxon>Leotiomycetes incertae sedis</taxon>
        <taxon>Scytalidium</taxon>
    </lineage>
</organism>
<dbReference type="OrthoDB" id="10251048at2759"/>
<feature type="non-terminal residue" evidence="2">
    <location>
        <position position="820"/>
    </location>
</feature>
<dbReference type="EMBL" id="NCSJ02000020">
    <property type="protein sequence ID" value="RFU34459.1"/>
    <property type="molecule type" value="Genomic_DNA"/>
</dbReference>
<proteinExistence type="predicted"/>
<evidence type="ECO:0000313" key="2">
    <source>
        <dbReference type="EMBL" id="RFU34459.1"/>
    </source>
</evidence>
<comment type="caution">
    <text evidence="2">The sequence shown here is derived from an EMBL/GenBank/DDBJ whole genome shotgun (WGS) entry which is preliminary data.</text>
</comment>